<feature type="domain" description="Acyl-CoA dehydrogenase/oxidase C-terminal" evidence="6">
    <location>
        <begin position="203"/>
        <end position="316"/>
    </location>
</feature>
<sequence length="338" mass="35829">MTEDHRSPDRQMLVGTVARLVDDETDETALRAAETSGTGWMPALWQSLATAGFVGLGSNDGAGGDLLDDVLVATEVGRSMAPLPAAESGAALTVMTATGLAPGLVDDVRDGTRLVVPLVVPDPESAVLASHVVRFATAADAMLLLSTSTSEVAVVEPDMVDTVQVQSMDPFPVARVRLRGLPSMVRAPQAVAQGTEFLWLLRSAIAVGGMRAALDYAVEYVSERRQFGRSVGSFQAVQHRLADAAIDAELGTHSVMDAATRPADDRRPQSVAAVRHCLPAYQRVAAATCQVLGGYGFSMEYAAQRHFRLATALRLGTPPAEPSLLMADLRRQATNLIR</sequence>
<dbReference type="EMBL" id="CP031165">
    <property type="protein sequence ID" value="AXV06654.1"/>
    <property type="molecule type" value="Genomic_DNA"/>
</dbReference>
<keyword evidence="3" id="KW-0285">Flavoprotein</keyword>
<reference evidence="8 9" key="1">
    <citation type="submission" date="2018-09" db="EMBL/GenBank/DDBJ databases">
        <title>Complete genome sequence of Euzebya sp. DY32-46 isolated from seawater of Pacific Ocean.</title>
        <authorList>
            <person name="Xu L."/>
            <person name="Wu Y.-H."/>
            <person name="Xu X.-W."/>
        </authorList>
    </citation>
    <scope>NUCLEOTIDE SEQUENCE [LARGE SCALE GENOMIC DNA]</scope>
    <source>
        <strain evidence="8 9">DY32-46</strain>
    </source>
</reference>
<feature type="domain" description="Acyl-CoA dehydrogenase/oxidase N-terminal" evidence="7">
    <location>
        <begin position="8"/>
        <end position="87"/>
    </location>
</feature>
<evidence type="ECO:0000259" key="6">
    <source>
        <dbReference type="Pfam" id="PF00441"/>
    </source>
</evidence>
<evidence type="ECO:0000256" key="4">
    <source>
        <dbReference type="ARBA" id="ARBA00022827"/>
    </source>
</evidence>
<dbReference type="SUPFAM" id="SSF47203">
    <property type="entry name" value="Acyl-CoA dehydrogenase C-terminal domain-like"/>
    <property type="match status" value="1"/>
</dbReference>
<dbReference type="Proteomes" id="UP000264006">
    <property type="component" value="Chromosome"/>
</dbReference>
<dbReference type="InterPro" id="IPR009075">
    <property type="entry name" value="AcylCo_DH/oxidase_C"/>
</dbReference>
<proteinExistence type="inferred from homology"/>
<accession>A0A346XWQ7</accession>
<keyword evidence="4" id="KW-0274">FAD</keyword>
<comment type="cofactor">
    <cofactor evidence="1">
        <name>FAD</name>
        <dbReference type="ChEBI" id="CHEBI:57692"/>
    </cofactor>
</comment>
<dbReference type="Pfam" id="PF02771">
    <property type="entry name" value="Acyl-CoA_dh_N"/>
    <property type="match status" value="1"/>
</dbReference>
<evidence type="ECO:0000256" key="5">
    <source>
        <dbReference type="ARBA" id="ARBA00023002"/>
    </source>
</evidence>
<dbReference type="Gene3D" id="1.10.540.10">
    <property type="entry name" value="Acyl-CoA dehydrogenase/oxidase, N-terminal domain"/>
    <property type="match status" value="1"/>
</dbReference>
<dbReference type="GO" id="GO:0050660">
    <property type="term" value="F:flavin adenine dinucleotide binding"/>
    <property type="evidence" value="ECO:0007669"/>
    <property type="project" value="InterPro"/>
</dbReference>
<gene>
    <name evidence="8" type="ORF">DVS28_a1969</name>
</gene>
<comment type="similarity">
    <text evidence="2">Belongs to the acyl-CoA dehydrogenase family.</text>
</comment>
<dbReference type="PANTHER" id="PTHR43884:SF20">
    <property type="entry name" value="ACYL-COA DEHYDROGENASE FADE28"/>
    <property type="match status" value="1"/>
</dbReference>
<dbReference type="PANTHER" id="PTHR43884">
    <property type="entry name" value="ACYL-COA DEHYDROGENASE"/>
    <property type="match status" value="1"/>
</dbReference>
<dbReference type="GO" id="GO:0003995">
    <property type="term" value="F:acyl-CoA dehydrogenase activity"/>
    <property type="evidence" value="ECO:0007669"/>
    <property type="project" value="TreeGrafter"/>
</dbReference>
<keyword evidence="9" id="KW-1185">Reference proteome</keyword>
<evidence type="ECO:0000313" key="8">
    <source>
        <dbReference type="EMBL" id="AXV06654.1"/>
    </source>
</evidence>
<evidence type="ECO:0000256" key="3">
    <source>
        <dbReference type="ARBA" id="ARBA00022630"/>
    </source>
</evidence>
<dbReference type="AlphaFoldDB" id="A0A346XWQ7"/>
<dbReference type="OrthoDB" id="7328575at2"/>
<dbReference type="Gene3D" id="1.20.140.10">
    <property type="entry name" value="Butyryl-CoA Dehydrogenase, subunit A, domain 3"/>
    <property type="match status" value="1"/>
</dbReference>
<dbReference type="Pfam" id="PF00441">
    <property type="entry name" value="Acyl-CoA_dh_1"/>
    <property type="match status" value="1"/>
</dbReference>
<dbReference type="SUPFAM" id="SSF56645">
    <property type="entry name" value="Acyl-CoA dehydrogenase NM domain-like"/>
    <property type="match status" value="1"/>
</dbReference>
<organism evidence="8 9">
    <name type="scientific">Euzebya pacifica</name>
    <dbReference type="NCBI Taxonomy" id="1608957"/>
    <lineage>
        <taxon>Bacteria</taxon>
        <taxon>Bacillati</taxon>
        <taxon>Actinomycetota</taxon>
        <taxon>Nitriliruptoria</taxon>
        <taxon>Euzebyales</taxon>
    </lineage>
</organism>
<keyword evidence="5" id="KW-0560">Oxidoreductase</keyword>
<dbReference type="KEGG" id="euz:DVS28_a1969"/>
<evidence type="ECO:0000313" key="9">
    <source>
        <dbReference type="Proteomes" id="UP000264006"/>
    </source>
</evidence>
<dbReference type="InterPro" id="IPR009100">
    <property type="entry name" value="AcylCoA_DH/oxidase_NM_dom_sf"/>
</dbReference>
<evidence type="ECO:0000259" key="7">
    <source>
        <dbReference type="Pfam" id="PF02771"/>
    </source>
</evidence>
<dbReference type="RefSeq" id="WP_114591266.1">
    <property type="nucleotide sequence ID" value="NZ_CP031165.1"/>
</dbReference>
<dbReference type="InterPro" id="IPR036250">
    <property type="entry name" value="AcylCo_DH-like_C"/>
</dbReference>
<protein>
    <submittedName>
        <fullName evidence="8">Butyryl-CoA dehydrogenase</fullName>
    </submittedName>
</protein>
<dbReference type="InterPro" id="IPR013786">
    <property type="entry name" value="AcylCoA_DH/ox_N"/>
</dbReference>
<evidence type="ECO:0000256" key="1">
    <source>
        <dbReference type="ARBA" id="ARBA00001974"/>
    </source>
</evidence>
<name>A0A346XWQ7_9ACTN</name>
<dbReference type="InterPro" id="IPR037069">
    <property type="entry name" value="AcylCoA_DH/ox_N_sf"/>
</dbReference>
<evidence type="ECO:0000256" key="2">
    <source>
        <dbReference type="ARBA" id="ARBA00009347"/>
    </source>
</evidence>